<dbReference type="Proteomes" id="UP000315842">
    <property type="component" value="Unassembled WGS sequence"/>
</dbReference>
<proteinExistence type="predicted"/>
<feature type="transmembrane region" description="Helical" evidence="2">
    <location>
        <begin position="54"/>
        <end position="71"/>
    </location>
</feature>
<comment type="caution">
    <text evidence="3">The sequence shown here is derived from an EMBL/GenBank/DDBJ whole genome shotgun (WGS) entry which is preliminary data.</text>
</comment>
<dbReference type="AlphaFoldDB" id="A0A4Y3KA38"/>
<sequence length="213" mass="22716">MSTARTPWPADPPETAAPPPVTARAALRRWWGVLLGLVLGGAVAYAVGMDTWSSVVMAVGVAALVVVARRLSVGIEPEWGTELRRRQAGARGDLQDLAWSMAGRDGRAGERAMRRLRDVAAVRLARHGLDLTSADDTPALRALLGDRVLGTLRRRSSPLPTVRELQDALTALEALGPRPADSRTPGLLLPEQPDATAGPAPQTHENPDSGRNR</sequence>
<evidence type="ECO:0000256" key="2">
    <source>
        <dbReference type="SAM" id="Phobius"/>
    </source>
</evidence>
<dbReference type="RefSeq" id="WP_141318819.1">
    <property type="nucleotide sequence ID" value="NZ_BJLP01000008.1"/>
</dbReference>
<protein>
    <submittedName>
        <fullName evidence="3">Uncharacterized protein</fullName>
    </submittedName>
</protein>
<keyword evidence="2" id="KW-0472">Membrane</keyword>
<evidence type="ECO:0000313" key="4">
    <source>
        <dbReference type="Proteomes" id="UP000315842"/>
    </source>
</evidence>
<gene>
    <name evidence="3" type="ORF">CUD01_07280</name>
</gene>
<feature type="transmembrane region" description="Helical" evidence="2">
    <location>
        <begin position="30"/>
        <end position="48"/>
    </location>
</feature>
<keyword evidence="2" id="KW-0812">Transmembrane</keyword>
<reference evidence="3 4" key="1">
    <citation type="submission" date="2019-06" db="EMBL/GenBank/DDBJ databases">
        <title>Whole genome shotgun sequence of Cellulomonas uda NBRC 3747.</title>
        <authorList>
            <person name="Hosoyama A."/>
            <person name="Uohara A."/>
            <person name="Ohji S."/>
            <person name="Ichikawa N."/>
        </authorList>
    </citation>
    <scope>NUCLEOTIDE SEQUENCE [LARGE SCALE GENOMIC DNA]</scope>
    <source>
        <strain evidence="3 4">NBRC 3747</strain>
    </source>
</reference>
<organism evidence="3 4">
    <name type="scientific">Cellulomonas uda</name>
    <dbReference type="NCBI Taxonomy" id="1714"/>
    <lineage>
        <taxon>Bacteria</taxon>
        <taxon>Bacillati</taxon>
        <taxon>Actinomycetota</taxon>
        <taxon>Actinomycetes</taxon>
        <taxon>Micrococcales</taxon>
        <taxon>Cellulomonadaceae</taxon>
        <taxon>Cellulomonas</taxon>
    </lineage>
</organism>
<evidence type="ECO:0000313" key="3">
    <source>
        <dbReference type="EMBL" id="GEA80284.1"/>
    </source>
</evidence>
<dbReference type="EMBL" id="BJLP01000008">
    <property type="protein sequence ID" value="GEA80284.1"/>
    <property type="molecule type" value="Genomic_DNA"/>
</dbReference>
<keyword evidence="2" id="KW-1133">Transmembrane helix</keyword>
<accession>A0A4Y3KA38</accession>
<name>A0A4Y3KA38_CELUD</name>
<evidence type="ECO:0000256" key="1">
    <source>
        <dbReference type="SAM" id="MobiDB-lite"/>
    </source>
</evidence>
<feature type="region of interest" description="Disordered" evidence="1">
    <location>
        <begin position="174"/>
        <end position="213"/>
    </location>
</feature>
<keyword evidence="4" id="KW-1185">Reference proteome</keyword>